<feature type="chain" id="PRO_5041271010" description="GH16 domain-containing protein" evidence="1">
    <location>
        <begin position="23"/>
        <end position="245"/>
    </location>
</feature>
<accession>A0AA39I8W8</accession>
<protein>
    <recommendedName>
        <fullName evidence="4">GH16 domain-containing protein</fullName>
    </recommendedName>
</protein>
<evidence type="ECO:0000313" key="3">
    <source>
        <dbReference type="Proteomes" id="UP001175271"/>
    </source>
</evidence>
<organism evidence="2 3">
    <name type="scientific">Steinernema hermaphroditum</name>
    <dbReference type="NCBI Taxonomy" id="289476"/>
    <lineage>
        <taxon>Eukaryota</taxon>
        <taxon>Metazoa</taxon>
        <taxon>Ecdysozoa</taxon>
        <taxon>Nematoda</taxon>
        <taxon>Chromadorea</taxon>
        <taxon>Rhabditida</taxon>
        <taxon>Tylenchina</taxon>
        <taxon>Panagrolaimomorpha</taxon>
        <taxon>Strongyloidoidea</taxon>
        <taxon>Steinernematidae</taxon>
        <taxon>Steinernema</taxon>
    </lineage>
</organism>
<keyword evidence="3" id="KW-1185">Reference proteome</keyword>
<name>A0AA39I8W8_9BILA</name>
<evidence type="ECO:0000256" key="1">
    <source>
        <dbReference type="SAM" id="SignalP"/>
    </source>
</evidence>
<evidence type="ECO:0008006" key="4">
    <source>
        <dbReference type="Google" id="ProtNLM"/>
    </source>
</evidence>
<dbReference type="AlphaFoldDB" id="A0AA39I8W8"/>
<reference evidence="2" key="1">
    <citation type="submission" date="2023-06" db="EMBL/GenBank/DDBJ databases">
        <title>Genomic analysis of the entomopathogenic nematode Steinernema hermaphroditum.</title>
        <authorList>
            <person name="Schwarz E.M."/>
            <person name="Heppert J.K."/>
            <person name="Baniya A."/>
            <person name="Schwartz H.T."/>
            <person name="Tan C.-H."/>
            <person name="Antoshechkin I."/>
            <person name="Sternberg P.W."/>
            <person name="Goodrich-Blair H."/>
            <person name="Dillman A.R."/>
        </authorList>
    </citation>
    <scope>NUCLEOTIDE SEQUENCE</scope>
    <source>
        <strain evidence="2">PS9179</strain>
        <tissue evidence="2">Whole animal</tissue>
    </source>
</reference>
<feature type="signal peptide" evidence="1">
    <location>
        <begin position="1"/>
        <end position="22"/>
    </location>
</feature>
<keyword evidence="1" id="KW-0732">Signal</keyword>
<sequence>MASASLCIKVACLFVFTVAVESKTFNLSYTNDGLGDANPNRVRSGSSSDTLKYTPDDINRTLKTGQNRRNSMKIQINTSSCSKSGSNAKFDFWFYDGFMGGQPGKEKIHFERNTELLGPFHVDGGRGESLEKAKYDTQRIDSAGGRYPDVKNSMRLLIIKKTYNGFFSSWTDGWKPESIRVTWSNGIRSYDKLFKFPLDCRKGWITSNDYYTANANGLLYHIGGTESLDIQDIVNHNIPGDIYSA</sequence>
<comment type="caution">
    <text evidence="2">The sequence shown here is derived from an EMBL/GenBank/DDBJ whole genome shotgun (WGS) entry which is preliminary data.</text>
</comment>
<dbReference type="EMBL" id="JAUCMV010000002">
    <property type="protein sequence ID" value="KAK0419977.1"/>
    <property type="molecule type" value="Genomic_DNA"/>
</dbReference>
<evidence type="ECO:0000313" key="2">
    <source>
        <dbReference type="EMBL" id="KAK0419977.1"/>
    </source>
</evidence>
<proteinExistence type="predicted"/>
<dbReference type="Proteomes" id="UP001175271">
    <property type="component" value="Unassembled WGS sequence"/>
</dbReference>
<gene>
    <name evidence="2" type="ORF">QR680_014436</name>
</gene>